<dbReference type="InterPro" id="IPR000189">
    <property type="entry name" value="Transglyc_AS"/>
</dbReference>
<reference evidence="2" key="1">
    <citation type="journal article" date="2015" name="Nature">
        <title>Complex archaea that bridge the gap between prokaryotes and eukaryotes.</title>
        <authorList>
            <person name="Spang A."/>
            <person name="Saw J.H."/>
            <person name="Jorgensen S.L."/>
            <person name="Zaremba-Niedzwiedzka K."/>
            <person name="Martijn J."/>
            <person name="Lind A.E."/>
            <person name="van Eijk R."/>
            <person name="Schleper C."/>
            <person name="Guy L."/>
            <person name="Ettema T.J."/>
        </authorList>
    </citation>
    <scope>NUCLEOTIDE SEQUENCE</scope>
</reference>
<dbReference type="GO" id="GO:0000270">
    <property type="term" value="P:peptidoglycan metabolic process"/>
    <property type="evidence" value="ECO:0007669"/>
    <property type="project" value="InterPro"/>
</dbReference>
<dbReference type="Gene3D" id="1.10.530.10">
    <property type="match status" value="1"/>
</dbReference>
<evidence type="ECO:0000259" key="1">
    <source>
        <dbReference type="Pfam" id="PF01464"/>
    </source>
</evidence>
<dbReference type="GO" id="GO:0008933">
    <property type="term" value="F:peptidoglycan lytic transglycosylase activity"/>
    <property type="evidence" value="ECO:0007669"/>
    <property type="project" value="InterPro"/>
</dbReference>
<dbReference type="PROSITE" id="PS00922">
    <property type="entry name" value="TRANSGLYCOSYLASE"/>
    <property type="match status" value="1"/>
</dbReference>
<organism evidence="2">
    <name type="scientific">marine sediment metagenome</name>
    <dbReference type="NCBI Taxonomy" id="412755"/>
    <lineage>
        <taxon>unclassified sequences</taxon>
        <taxon>metagenomes</taxon>
        <taxon>ecological metagenomes</taxon>
    </lineage>
</organism>
<dbReference type="InterPro" id="IPR023346">
    <property type="entry name" value="Lysozyme-like_dom_sf"/>
</dbReference>
<dbReference type="GO" id="GO:0016020">
    <property type="term" value="C:membrane"/>
    <property type="evidence" value="ECO:0007669"/>
    <property type="project" value="InterPro"/>
</dbReference>
<dbReference type="Pfam" id="PF01464">
    <property type="entry name" value="SLT"/>
    <property type="match status" value="1"/>
</dbReference>
<sequence>MPKNRIVLKLGLCILYSVLCFNAHAQKTDNAILRDSGEREVIRYGDSTVQYKKLKDLHKDEKVNLILKKIKEGDSMVYQLDDNSYAAALDSMWIEELTTETLYDSITEMVQDQDLSEVEYAELPTDTLKKRLAHLSAITPFNLEYNPYLERVIKSYLKRHRPTMERLMGLSQFYFPGFEETLDKYNLPLELKYLAIVESALRPRVRSRAGATGMWQFMYATAKIHDLKINSYVDERMDPVRSTEAASEYLARLYEMFDDWDLALASYNSGPGNVSKAIRRSGG</sequence>
<dbReference type="AlphaFoldDB" id="A0A0F9FX02"/>
<evidence type="ECO:0000313" key="2">
    <source>
        <dbReference type="EMBL" id="KKL55702.1"/>
    </source>
</evidence>
<protein>
    <recommendedName>
        <fullName evidence="1">Transglycosylase SLT domain-containing protein</fullName>
    </recommendedName>
</protein>
<dbReference type="EMBL" id="LAZR01030747">
    <property type="protein sequence ID" value="KKL55702.1"/>
    <property type="molecule type" value="Genomic_DNA"/>
</dbReference>
<dbReference type="PANTHER" id="PTHR37423">
    <property type="entry name" value="SOLUBLE LYTIC MUREIN TRANSGLYCOSYLASE-RELATED"/>
    <property type="match status" value="1"/>
</dbReference>
<accession>A0A0F9FX02</accession>
<dbReference type="PANTHER" id="PTHR37423:SF2">
    <property type="entry name" value="MEMBRANE-BOUND LYTIC MUREIN TRANSGLYCOSYLASE C"/>
    <property type="match status" value="1"/>
</dbReference>
<dbReference type="SUPFAM" id="SSF53955">
    <property type="entry name" value="Lysozyme-like"/>
    <property type="match status" value="1"/>
</dbReference>
<name>A0A0F9FX02_9ZZZZ</name>
<gene>
    <name evidence="2" type="ORF">LCGC14_2252750</name>
</gene>
<dbReference type="InterPro" id="IPR008258">
    <property type="entry name" value="Transglycosylase_SLT_dom_1"/>
</dbReference>
<proteinExistence type="predicted"/>
<feature type="domain" description="Transglycosylase SLT" evidence="1">
    <location>
        <begin position="184"/>
        <end position="281"/>
    </location>
</feature>
<dbReference type="CDD" id="cd16894">
    <property type="entry name" value="MltD-like"/>
    <property type="match status" value="1"/>
</dbReference>
<feature type="non-terminal residue" evidence="2">
    <location>
        <position position="283"/>
    </location>
</feature>
<comment type="caution">
    <text evidence="2">The sequence shown here is derived from an EMBL/GenBank/DDBJ whole genome shotgun (WGS) entry which is preliminary data.</text>
</comment>